<reference evidence="10 11" key="1">
    <citation type="submission" date="2020-02" db="EMBL/GenBank/DDBJ databases">
        <title>Bacillus aquiflavi sp. nov., isolated from yellow water of strong flavor Chinese baijiu in Yibin region of China.</title>
        <authorList>
            <person name="Xie J."/>
        </authorList>
    </citation>
    <scope>NUCLEOTIDE SEQUENCE [LARGE SCALE GENOMIC DNA]</scope>
    <source>
        <strain evidence="10 11">3H-10</strain>
    </source>
</reference>
<comment type="caution">
    <text evidence="10">The sequence shown here is derived from an EMBL/GenBank/DDBJ whole genome shotgun (WGS) entry which is preliminary data.</text>
</comment>
<feature type="domain" description="4'-phosphopantetheinyl transferase" evidence="7">
    <location>
        <begin position="105"/>
        <end position="181"/>
    </location>
</feature>
<sequence>MLQIHAIKVPFHIADLDYKKLVSFISSDKREKLSRFYYKRDTYRSLLGDILVRLFLWEHFLIPNNQIKYSFNQFGKPQLKLPFPFSFNISHSEDWVICVFDHKNVGIDIEKINNVNLQIAKRYFSQIEYEDLISLNEPMRTKYFFDLWTLKESFLKCIGTGLYRPLNSFTIRINKSTISCTEDSHVLSSDLSFQLYNFDCHYSLAACAYSKLPDKIKMIHFDELMSRMRSFTF</sequence>
<dbReference type="Pfam" id="PF22624">
    <property type="entry name" value="AASDHPPT_N"/>
    <property type="match status" value="1"/>
</dbReference>
<dbReference type="Proteomes" id="UP000570010">
    <property type="component" value="Unassembled WGS sequence"/>
</dbReference>
<evidence type="ECO:0000259" key="7">
    <source>
        <dbReference type="Pfam" id="PF01648"/>
    </source>
</evidence>
<evidence type="ECO:0000256" key="3">
    <source>
        <dbReference type="ARBA" id="ARBA00022679"/>
    </source>
</evidence>
<evidence type="ECO:0000313" key="10">
    <source>
        <dbReference type="EMBL" id="NEY82716.1"/>
    </source>
</evidence>
<protein>
    <submittedName>
        <fullName evidence="10">4'-phosphopantetheinyl transferase superfamily protein</fullName>
    </submittedName>
</protein>
<comment type="cofactor">
    <cofactor evidence="1">
        <name>Mg(2+)</name>
        <dbReference type="ChEBI" id="CHEBI:18420"/>
    </cofactor>
</comment>
<dbReference type="RefSeq" id="WP_163243115.1">
    <property type="nucleotide sequence ID" value="NZ_CP082780.1"/>
</dbReference>
<dbReference type="AlphaFoldDB" id="A0A6B3W467"/>
<dbReference type="GO" id="GO:0017000">
    <property type="term" value="P:antibiotic biosynthetic process"/>
    <property type="evidence" value="ECO:0007669"/>
    <property type="project" value="UniProtKB-KW"/>
</dbReference>
<dbReference type="GO" id="GO:0008897">
    <property type="term" value="F:holo-[acyl-carrier-protein] synthase activity"/>
    <property type="evidence" value="ECO:0007669"/>
    <property type="project" value="InterPro"/>
</dbReference>
<dbReference type="SUPFAM" id="SSF56214">
    <property type="entry name" value="4'-phosphopantetheinyl transferase"/>
    <property type="match status" value="2"/>
</dbReference>
<evidence type="ECO:0000313" key="12">
    <source>
        <dbReference type="Proteomes" id="UP000570010"/>
    </source>
</evidence>
<reference evidence="9 12" key="2">
    <citation type="submission" date="2020-07" db="EMBL/GenBank/DDBJ databases">
        <authorList>
            <person name="Feng H."/>
        </authorList>
    </citation>
    <scope>NUCLEOTIDE SEQUENCE [LARGE SCALE GENOMIC DNA]</scope>
    <source>
        <strain evidence="12">s-12</strain>
        <strain evidence="9">S-12</strain>
    </source>
</reference>
<keyword evidence="11" id="KW-1185">Reference proteome</keyword>
<keyword evidence="3 10" id="KW-0808">Transferase</keyword>
<evidence type="ECO:0000256" key="5">
    <source>
        <dbReference type="ARBA" id="ARBA00022842"/>
    </source>
</evidence>
<dbReference type="GO" id="GO:0006633">
    <property type="term" value="P:fatty acid biosynthetic process"/>
    <property type="evidence" value="ECO:0007669"/>
    <property type="project" value="InterPro"/>
</dbReference>
<dbReference type="Proteomes" id="UP000472971">
    <property type="component" value="Unassembled WGS sequence"/>
</dbReference>
<proteinExistence type="inferred from homology"/>
<evidence type="ECO:0000313" key="9">
    <source>
        <dbReference type="EMBL" id="MBA4537131.1"/>
    </source>
</evidence>
<name>A0A6B3W467_9BACI</name>
<accession>A0A6B3W467</accession>
<dbReference type="InterPro" id="IPR004568">
    <property type="entry name" value="Ppantetheine-prot_Trfase_dom"/>
</dbReference>
<dbReference type="EMBL" id="JAAIWN010000043">
    <property type="protein sequence ID" value="NEY82716.1"/>
    <property type="molecule type" value="Genomic_DNA"/>
</dbReference>
<keyword evidence="6" id="KW-0045">Antibiotic biosynthesis</keyword>
<evidence type="ECO:0000256" key="1">
    <source>
        <dbReference type="ARBA" id="ARBA00001946"/>
    </source>
</evidence>
<dbReference type="InterPro" id="IPR037143">
    <property type="entry name" value="4-PPantetheinyl_Trfase_dom_sf"/>
</dbReference>
<evidence type="ECO:0000256" key="4">
    <source>
        <dbReference type="ARBA" id="ARBA00022723"/>
    </source>
</evidence>
<evidence type="ECO:0000256" key="6">
    <source>
        <dbReference type="ARBA" id="ARBA00023194"/>
    </source>
</evidence>
<keyword evidence="5" id="KW-0460">Magnesium</keyword>
<dbReference type="InterPro" id="IPR055066">
    <property type="entry name" value="AASDHPPT_N"/>
</dbReference>
<dbReference type="NCBIfam" id="TIGR00556">
    <property type="entry name" value="pantethn_trn"/>
    <property type="match status" value="1"/>
</dbReference>
<evidence type="ECO:0000256" key="2">
    <source>
        <dbReference type="ARBA" id="ARBA00010990"/>
    </source>
</evidence>
<dbReference type="PANTHER" id="PTHR12215">
    <property type="entry name" value="PHOSPHOPANTETHEINE TRANSFERASE"/>
    <property type="match status" value="1"/>
</dbReference>
<feature type="domain" description="4'-phosphopantetheinyl transferase N-terminal" evidence="8">
    <location>
        <begin position="17"/>
        <end position="98"/>
    </location>
</feature>
<dbReference type="InterPro" id="IPR050559">
    <property type="entry name" value="P-Pant_transferase_sf"/>
</dbReference>
<dbReference type="Gene3D" id="3.90.470.20">
    <property type="entry name" value="4'-phosphopantetheinyl transferase domain"/>
    <property type="match status" value="2"/>
</dbReference>
<dbReference type="Pfam" id="PF01648">
    <property type="entry name" value="ACPS"/>
    <property type="match status" value="1"/>
</dbReference>
<evidence type="ECO:0000313" key="11">
    <source>
        <dbReference type="Proteomes" id="UP000472971"/>
    </source>
</evidence>
<dbReference type="GO" id="GO:0000287">
    <property type="term" value="F:magnesium ion binding"/>
    <property type="evidence" value="ECO:0007669"/>
    <property type="project" value="InterPro"/>
</dbReference>
<keyword evidence="4" id="KW-0479">Metal-binding</keyword>
<comment type="similarity">
    <text evidence="2">Belongs to the P-Pant transferase superfamily. Gsp/Sfp/HetI/AcpT family.</text>
</comment>
<dbReference type="PANTHER" id="PTHR12215:SF10">
    <property type="entry name" value="L-AMINOADIPATE-SEMIALDEHYDE DEHYDROGENASE-PHOSPHOPANTETHEINYL TRANSFERASE"/>
    <property type="match status" value="1"/>
</dbReference>
<evidence type="ECO:0000259" key="8">
    <source>
        <dbReference type="Pfam" id="PF22624"/>
    </source>
</evidence>
<dbReference type="GO" id="GO:0019878">
    <property type="term" value="P:lysine biosynthetic process via aminoadipic acid"/>
    <property type="evidence" value="ECO:0007669"/>
    <property type="project" value="TreeGrafter"/>
</dbReference>
<organism evidence="10 11">
    <name type="scientific">Bacillus aquiflavi</name>
    <dbReference type="NCBI Taxonomy" id="2672567"/>
    <lineage>
        <taxon>Bacteria</taxon>
        <taxon>Bacillati</taxon>
        <taxon>Bacillota</taxon>
        <taxon>Bacilli</taxon>
        <taxon>Bacillales</taxon>
        <taxon>Bacillaceae</taxon>
        <taxon>Bacillus</taxon>
    </lineage>
</organism>
<gene>
    <name evidence="10" type="ORF">G4D64_14680</name>
    <name evidence="9" type="ORF">H1Z61_08225</name>
</gene>
<dbReference type="GO" id="GO:0005829">
    <property type="term" value="C:cytosol"/>
    <property type="evidence" value="ECO:0007669"/>
    <property type="project" value="TreeGrafter"/>
</dbReference>
<dbReference type="EMBL" id="JACEIO010000016">
    <property type="protein sequence ID" value="MBA4537131.1"/>
    <property type="molecule type" value="Genomic_DNA"/>
</dbReference>
<dbReference type="InterPro" id="IPR008278">
    <property type="entry name" value="4-PPantetheinyl_Trfase_dom"/>
</dbReference>